<evidence type="ECO:0000313" key="2">
    <source>
        <dbReference type="EMBL" id="CAF1310785.1"/>
    </source>
</evidence>
<dbReference type="PANTHER" id="PTHR34154:SF3">
    <property type="entry name" value="ALKALI-SENSITIVE LINKAGE PROTEIN 1"/>
    <property type="match status" value="1"/>
</dbReference>
<protein>
    <recommendedName>
        <fullName evidence="1">Asl1-like glycosyl hydrolase catalytic domain-containing protein</fullName>
    </recommendedName>
</protein>
<dbReference type="Pfam" id="PF11790">
    <property type="entry name" value="Glyco_hydro_cc"/>
    <property type="match status" value="1"/>
</dbReference>
<dbReference type="EMBL" id="CAJNOE010000690">
    <property type="protein sequence ID" value="CAF1310785.1"/>
    <property type="molecule type" value="Genomic_DNA"/>
</dbReference>
<feature type="domain" description="Asl1-like glycosyl hydrolase catalytic" evidence="1">
    <location>
        <begin position="6"/>
        <end position="240"/>
    </location>
</feature>
<dbReference type="Gene3D" id="3.20.20.80">
    <property type="entry name" value="Glycosidases"/>
    <property type="match status" value="1"/>
</dbReference>
<dbReference type="InterPro" id="IPR017853">
    <property type="entry name" value="GH"/>
</dbReference>
<dbReference type="GO" id="GO:0071966">
    <property type="term" value="P:fungal-type cell wall polysaccharide metabolic process"/>
    <property type="evidence" value="ECO:0007669"/>
    <property type="project" value="TreeGrafter"/>
</dbReference>
<dbReference type="InterPro" id="IPR024655">
    <property type="entry name" value="Asl1_glyco_hydro_catalytic"/>
</dbReference>
<organism evidence="2 3">
    <name type="scientific">Adineta steineri</name>
    <dbReference type="NCBI Taxonomy" id="433720"/>
    <lineage>
        <taxon>Eukaryota</taxon>
        <taxon>Metazoa</taxon>
        <taxon>Spiralia</taxon>
        <taxon>Gnathifera</taxon>
        <taxon>Rotifera</taxon>
        <taxon>Eurotatoria</taxon>
        <taxon>Bdelloidea</taxon>
        <taxon>Adinetida</taxon>
        <taxon>Adinetidae</taxon>
        <taxon>Adineta</taxon>
    </lineage>
</organism>
<evidence type="ECO:0000313" key="3">
    <source>
        <dbReference type="Proteomes" id="UP000663860"/>
    </source>
</evidence>
<dbReference type="InterPro" id="IPR053183">
    <property type="entry name" value="ASL1"/>
</dbReference>
<comment type="caution">
    <text evidence="2">The sequence shown here is derived from an EMBL/GenBank/DDBJ whole genome shotgun (WGS) entry which is preliminary data.</text>
</comment>
<dbReference type="SUPFAM" id="SSF51445">
    <property type="entry name" value="(Trans)glycosidases"/>
    <property type="match status" value="1"/>
</dbReference>
<dbReference type="Proteomes" id="UP000663860">
    <property type="component" value="Unassembled WGS sequence"/>
</dbReference>
<name>A0A815E737_9BILA</name>
<dbReference type="PANTHER" id="PTHR34154">
    <property type="entry name" value="ALKALI-SENSITIVE LINKAGE PROTEIN 1"/>
    <property type="match status" value="1"/>
</dbReference>
<dbReference type="AlphaFoldDB" id="A0A815E737"/>
<gene>
    <name evidence="2" type="ORF">IZO911_LOCUS34592</name>
</gene>
<sequence>MSAKRGIAWPLQGSEDSLDLFHHDQIRWFYNWSSDKTSDIDIEFVPMLWTGNNGDDADQFAEKVRSQGATHALGFNEPERSEQANMSPSDAAQIWKQYVEPLRNQGIRLGSPSIASTEEGLNWLQQFLNEGCQIDFLALHWYGRGVDNFIDYITSARERFGSRYPVWITEFSCTSWNPNEPVSQDEINQFFDQSLARLDETDWVERYAWFGAARHLDAALGSGNCLISDNGQLSELGRKYVGA</sequence>
<reference evidence="2" key="1">
    <citation type="submission" date="2021-02" db="EMBL/GenBank/DDBJ databases">
        <authorList>
            <person name="Nowell W R."/>
        </authorList>
    </citation>
    <scope>NUCLEOTIDE SEQUENCE</scope>
</reference>
<proteinExistence type="predicted"/>
<evidence type="ECO:0000259" key="1">
    <source>
        <dbReference type="Pfam" id="PF11790"/>
    </source>
</evidence>
<accession>A0A815E737</accession>